<dbReference type="RefSeq" id="WP_028068823.1">
    <property type="nucleotide sequence ID" value="NZ_LR590484.1"/>
</dbReference>
<dbReference type="SUPFAM" id="SSF51905">
    <property type="entry name" value="FAD/NAD(P)-binding domain"/>
    <property type="match status" value="1"/>
</dbReference>
<dbReference type="Proteomes" id="UP000308196">
    <property type="component" value="Chromosome"/>
</dbReference>
<dbReference type="KEGG" id="stha:NCTC11429_03599"/>
<evidence type="ECO:0000313" key="3">
    <source>
        <dbReference type="Proteomes" id="UP000308196"/>
    </source>
</evidence>
<sequence>MEKDPDVIIIGGGPAGLTGAIHLSRKGLTVTVIEKYAYPRHKVCGEYLSNEVLPYLRSLRVDVNTLKPSQIERLKFTTQVGREGIIKLPLGGIGLSRYCLDDFLYQNAIANGCIVNTGTVSEISFEGDEFTVTCRDKVLKSKIVLGAYGKRGHIDQALSRNFIQKMSGWIAVKAHYTGCFPDDLIALHYFEGGYCGISKTEQDTINVCYLADIKTFKRYKNIAEHQKYVLAENNQLKYFFEHSSMLYDRPLTISQISFEKKTTVEKHMLMIGDTAGLIHPFCGNGMTMAIQSAKLASELIVDYYDGKITSRQQLENAYIRQWKRNFGRRLFFGRVLAKVLQYEIGRTVLIHMSTLFPAVLSWIIKQTHGTTKTIKWA</sequence>
<gene>
    <name evidence="2" type="ORF">NCTC11429_03599</name>
</gene>
<dbReference type="InterPro" id="IPR002938">
    <property type="entry name" value="FAD-bd"/>
</dbReference>
<organism evidence="2 3">
    <name type="scientific">Sphingobacterium thalpophilum</name>
    <dbReference type="NCBI Taxonomy" id="259"/>
    <lineage>
        <taxon>Bacteria</taxon>
        <taxon>Pseudomonadati</taxon>
        <taxon>Bacteroidota</taxon>
        <taxon>Sphingobacteriia</taxon>
        <taxon>Sphingobacteriales</taxon>
        <taxon>Sphingobacteriaceae</taxon>
        <taxon>Sphingobacterium</taxon>
    </lineage>
</organism>
<proteinExistence type="predicted"/>
<dbReference type="PRINTS" id="PR00420">
    <property type="entry name" value="RNGMNOXGNASE"/>
</dbReference>
<dbReference type="InterPro" id="IPR050407">
    <property type="entry name" value="Geranylgeranyl_reductase"/>
</dbReference>
<dbReference type="Gene3D" id="3.50.50.60">
    <property type="entry name" value="FAD/NAD(P)-binding domain"/>
    <property type="match status" value="1"/>
</dbReference>
<dbReference type="PANTHER" id="PTHR42685">
    <property type="entry name" value="GERANYLGERANYL DIPHOSPHATE REDUCTASE"/>
    <property type="match status" value="1"/>
</dbReference>
<name>A0A4U9VQB2_9SPHI</name>
<feature type="domain" description="FAD-binding" evidence="1">
    <location>
        <begin position="6"/>
        <end position="304"/>
    </location>
</feature>
<protein>
    <submittedName>
        <fullName evidence="2">Alkyl hydroperoxide reductase, large subunit</fullName>
    </submittedName>
</protein>
<accession>A0A4U9VQB2</accession>
<dbReference type="GeneID" id="78464261"/>
<evidence type="ECO:0000313" key="2">
    <source>
        <dbReference type="EMBL" id="VTR47902.1"/>
    </source>
</evidence>
<dbReference type="STRING" id="1123265.GCA_000686625_01265"/>
<reference evidence="2 3" key="1">
    <citation type="submission" date="2019-05" db="EMBL/GenBank/DDBJ databases">
        <authorList>
            <consortium name="Pathogen Informatics"/>
        </authorList>
    </citation>
    <scope>NUCLEOTIDE SEQUENCE [LARGE SCALE GENOMIC DNA]</scope>
    <source>
        <strain evidence="2 3">NCTC11429</strain>
    </source>
</reference>
<evidence type="ECO:0000259" key="1">
    <source>
        <dbReference type="Pfam" id="PF01494"/>
    </source>
</evidence>
<dbReference type="InterPro" id="IPR036188">
    <property type="entry name" value="FAD/NAD-bd_sf"/>
</dbReference>
<dbReference type="Pfam" id="PF01494">
    <property type="entry name" value="FAD_binding_3"/>
    <property type="match status" value="1"/>
</dbReference>
<dbReference type="EMBL" id="LR590484">
    <property type="protein sequence ID" value="VTR47902.1"/>
    <property type="molecule type" value="Genomic_DNA"/>
</dbReference>
<dbReference type="GO" id="GO:0071949">
    <property type="term" value="F:FAD binding"/>
    <property type="evidence" value="ECO:0007669"/>
    <property type="project" value="InterPro"/>
</dbReference>
<dbReference type="PANTHER" id="PTHR42685:SF22">
    <property type="entry name" value="CONDITIONED MEDIUM FACTOR RECEPTOR 1"/>
    <property type="match status" value="1"/>
</dbReference>
<dbReference type="AlphaFoldDB" id="A0A4U9VQB2"/>